<dbReference type="AlphaFoldDB" id="A0AAE0K7E7"/>
<feature type="region of interest" description="Disordered" evidence="1">
    <location>
        <begin position="90"/>
        <end position="128"/>
    </location>
</feature>
<comment type="caution">
    <text evidence="2">The sequence shown here is derived from an EMBL/GenBank/DDBJ whole genome shotgun (WGS) entry which is preliminary data.</text>
</comment>
<evidence type="ECO:0000256" key="1">
    <source>
        <dbReference type="SAM" id="MobiDB-lite"/>
    </source>
</evidence>
<keyword evidence="3" id="KW-1185">Reference proteome</keyword>
<dbReference type="Proteomes" id="UP001287356">
    <property type="component" value="Unassembled WGS sequence"/>
</dbReference>
<proteinExistence type="predicted"/>
<reference evidence="2" key="2">
    <citation type="submission" date="2023-06" db="EMBL/GenBank/DDBJ databases">
        <authorList>
            <consortium name="Lawrence Berkeley National Laboratory"/>
            <person name="Haridas S."/>
            <person name="Hensen N."/>
            <person name="Bonometti L."/>
            <person name="Westerberg I."/>
            <person name="Brannstrom I.O."/>
            <person name="Guillou S."/>
            <person name="Cros-Aarteil S."/>
            <person name="Calhoun S."/>
            <person name="Kuo A."/>
            <person name="Mondo S."/>
            <person name="Pangilinan J."/>
            <person name="Riley R."/>
            <person name="Labutti K."/>
            <person name="Andreopoulos B."/>
            <person name="Lipzen A."/>
            <person name="Chen C."/>
            <person name="Yanf M."/>
            <person name="Daum C."/>
            <person name="Ng V."/>
            <person name="Clum A."/>
            <person name="Steindorff A."/>
            <person name="Ohm R."/>
            <person name="Martin F."/>
            <person name="Silar P."/>
            <person name="Natvig D."/>
            <person name="Lalanne C."/>
            <person name="Gautier V."/>
            <person name="Ament-Velasquez S.L."/>
            <person name="Kruys A."/>
            <person name="Hutchinson M.I."/>
            <person name="Powell A.J."/>
            <person name="Barry K."/>
            <person name="Miller A.N."/>
            <person name="Grigoriev I.V."/>
            <person name="Debuchy R."/>
            <person name="Gladieux P."/>
            <person name="Thoren M.H."/>
            <person name="Johannesson H."/>
        </authorList>
    </citation>
    <scope>NUCLEOTIDE SEQUENCE</scope>
    <source>
        <strain evidence="2">CBS 958.72</strain>
    </source>
</reference>
<dbReference type="EMBL" id="JAULSN010000005">
    <property type="protein sequence ID" value="KAK3371239.1"/>
    <property type="molecule type" value="Genomic_DNA"/>
</dbReference>
<accession>A0AAE0K7E7</accession>
<reference evidence="2" key="1">
    <citation type="journal article" date="2023" name="Mol. Phylogenet. Evol.">
        <title>Genome-scale phylogeny and comparative genomics of the fungal order Sordariales.</title>
        <authorList>
            <person name="Hensen N."/>
            <person name="Bonometti L."/>
            <person name="Westerberg I."/>
            <person name="Brannstrom I.O."/>
            <person name="Guillou S."/>
            <person name="Cros-Aarteil S."/>
            <person name="Calhoun S."/>
            <person name="Haridas S."/>
            <person name="Kuo A."/>
            <person name="Mondo S."/>
            <person name="Pangilinan J."/>
            <person name="Riley R."/>
            <person name="LaButti K."/>
            <person name="Andreopoulos B."/>
            <person name="Lipzen A."/>
            <person name="Chen C."/>
            <person name="Yan M."/>
            <person name="Daum C."/>
            <person name="Ng V."/>
            <person name="Clum A."/>
            <person name="Steindorff A."/>
            <person name="Ohm R.A."/>
            <person name="Martin F."/>
            <person name="Silar P."/>
            <person name="Natvig D.O."/>
            <person name="Lalanne C."/>
            <person name="Gautier V."/>
            <person name="Ament-Velasquez S.L."/>
            <person name="Kruys A."/>
            <person name="Hutchinson M.I."/>
            <person name="Powell A.J."/>
            <person name="Barry K."/>
            <person name="Miller A.N."/>
            <person name="Grigoriev I.V."/>
            <person name="Debuchy R."/>
            <person name="Gladieux P."/>
            <person name="Hiltunen Thoren M."/>
            <person name="Johannesson H."/>
        </authorList>
    </citation>
    <scope>NUCLEOTIDE SEQUENCE</scope>
    <source>
        <strain evidence="2">CBS 958.72</strain>
    </source>
</reference>
<organism evidence="2 3">
    <name type="scientific">Lasiosphaeria ovina</name>
    <dbReference type="NCBI Taxonomy" id="92902"/>
    <lineage>
        <taxon>Eukaryota</taxon>
        <taxon>Fungi</taxon>
        <taxon>Dikarya</taxon>
        <taxon>Ascomycota</taxon>
        <taxon>Pezizomycotina</taxon>
        <taxon>Sordariomycetes</taxon>
        <taxon>Sordariomycetidae</taxon>
        <taxon>Sordariales</taxon>
        <taxon>Lasiosphaeriaceae</taxon>
        <taxon>Lasiosphaeria</taxon>
    </lineage>
</organism>
<evidence type="ECO:0000313" key="2">
    <source>
        <dbReference type="EMBL" id="KAK3371239.1"/>
    </source>
</evidence>
<gene>
    <name evidence="2" type="ORF">B0T24DRAFT_628193</name>
</gene>
<sequence length="567" mass="62742">MSSSLPEEDHLVRPSSPSFTVGLIDPSTDVCLIARLALRELKNKLEQPENGLGQSQKDLGRRESDLTVQSEDFNLQLAQLTSTIRIPPISPAASRPNSPQTVEHIPYSLPLNKKRRRRQKVGRAPSQAKKALSGEKIVDLTVNNIIIALRAIIGGKVDTDAVNQFLVSCLHYTAWKPHTRMTKIWGSERAGKSETRDVKSAGVALNITNIVCHLLPPLGKGKALILFTAIAVGRCKFRSLLEFPDNRWGIVTSAAKKLAVELEKEDIPNNWLAINPAVFAARKYSIDYDEACRYLDLLNFIPLRSIPELPLLFPISDVPRTWSTESPSAPSWLEFPNEVNNAQLYASGITTQQEPNDPDTRLQIIQPNSRSTISQYIAPITSGKAVGNHRLHLKSDGYITVIWSGGITRLSLGNSTEPAEMGYGCDDPDVRLISPVERRITAVVADVSKLETALGDMLYRGFQTSSTRKKEIGSALTQGARMFMAVREYDDFMLEIQIGLEAGRMIAQLIPTGSNLCEVFGDYLYSIMESSKTKPPLRLTINEEYKLELALGYIKGLEVACSIFPCL</sequence>
<evidence type="ECO:0000313" key="3">
    <source>
        <dbReference type="Proteomes" id="UP001287356"/>
    </source>
</evidence>
<protein>
    <submittedName>
        <fullName evidence="2">Uncharacterized protein</fullName>
    </submittedName>
</protein>
<name>A0AAE0K7E7_9PEZI</name>
<feature type="compositionally biased region" description="Basic residues" evidence="1">
    <location>
        <begin position="112"/>
        <end position="121"/>
    </location>
</feature>